<evidence type="ECO:0000259" key="9">
    <source>
        <dbReference type="PROSITE" id="PS50102"/>
    </source>
</evidence>
<evidence type="ECO:0000313" key="10">
    <source>
        <dbReference type="EMBL" id="CAG8563979.1"/>
    </source>
</evidence>
<dbReference type="CDD" id="cd12395">
    <property type="entry name" value="RRM2_RBM34"/>
    <property type="match status" value="1"/>
</dbReference>
<keyword evidence="11" id="KW-1185">Reference proteome</keyword>
<comment type="similarity">
    <text evidence="3">Belongs to the RRM RBM34 family.</text>
</comment>
<dbReference type="InterPro" id="IPR012677">
    <property type="entry name" value="Nucleotide-bd_a/b_plait_sf"/>
</dbReference>
<feature type="domain" description="RRM" evidence="9">
    <location>
        <begin position="276"/>
        <end position="353"/>
    </location>
</feature>
<keyword evidence="6" id="KW-0539">Nucleus</keyword>
<comment type="subcellular location">
    <subcellularLocation>
        <location evidence="2">Nucleus</location>
        <location evidence="2">Nucleolus</location>
    </subcellularLocation>
</comment>
<proteinExistence type="inferred from homology"/>
<evidence type="ECO:0000256" key="2">
    <source>
        <dbReference type="ARBA" id="ARBA00004604"/>
    </source>
</evidence>
<evidence type="ECO:0000256" key="7">
    <source>
        <dbReference type="PROSITE-ProRule" id="PRU00176"/>
    </source>
</evidence>
<evidence type="ECO:0000256" key="4">
    <source>
        <dbReference type="ARBA" id="ARBA00015520"/>
    </source>
</evidence>
<dbReference type="SUPFAM" id="SSF54928">
    <property type="entry name" value="RNA-binding domain, RBD"/>
    <property type="match status" value="2"/>
</dbReference>
<feature type="region of interest" description="Disordered" evidence="8">
    <location>
        <begin position="52"/>
        <end position="189"/>
    </location>
</feature>
<feature type="compositionally biased region" description="Basic residues" evidence="8">
    <location>
        <begin position="375"/>
        <end position="385"/>
    </location>
</feature>
<dbReference type="SMART" id="SM00360">
    <property type="entry name" value="RRM"/>
    <property type="match status" value="1"/>
</dbReference>
<dbReference type="GO" id="GO:0000463">
    <property type="term" value="P:maturation of LSU-rRNA from tricistronic rRNA transcript (SSU-rRNA, 5.8S rRNA, LSU-rRNA)"/>
    <property type="evidence" value="ECO:0007669"/>
    <property type="project" value="TreeGrafter"/>
</dbReference>
<dbReference type="InterPro" id="IPR000504">
    <property type="entry name" value="RRM_dom"/>
</dbReference>
<evidence type="ECO:0000256" key="6">
    <source>
        <dbReference type="ARBA" id="ARBA00023242"/>
    </source>
</evidence>
<evidence type="ECO:0000256" key="3">
    <source>
        <dbReference type="ARBA" id="ARBA00007077"/>
    </source>
</evidence>
<dbReference type="Gene3D" id="3.30.70.330">
    <property type="match status" value="2"/>
</dbReference>
<dbReference type="PANTHER" id="PTHR23236">
    <property type="entry name" value="EUKARYOTIC TRANSLATION INITIATION FACTOR 4B/4H"/>
    <property type="match status" value="1"/>
</dbReference>
<feature type="compositionally biased region" description="Basic residues" evidence="8">
    <location>
        <begin position="134"/>
        <end position="151"/>
    </location>
</feature>
<dbReference type="OrthoDB" id="442677at2759"/>
<name>A0A9N9FXX7_9GLOM</name>
<gene>
    <name evidence="10" type="ORF">POCULU_LOCUS5654</name>
</gene>
<dbReference type="EMBL" id="CAJVPJ010000899">
    <property type="protein sequence ID" value="CAG8563979.1"/>
    <property type="molecule type" value="Genomic_DNA"/>
</dbReference>
<keyword evidence="5 7" id="KW-0694">RNA-binding</keyword>
<evidence type="ECO:0000313" key="11">
    <source>
        <dbReference type="Proteomes" id="UP000789572"/>
    </source>
</evidence>
<feature type="compositionally biased region" description="Basic and acidic residues" evidence="8">
    <location>
        <begin position="89"/>
        <end position="112"/>
    </location>
</feature>
<dbReference type="PROSITE" id="PS50102">
    <property type="entry name" value="RRM"/>
    <property type="match status" value="1"/>
</dbReference>
<comment type="caution">
    <text evidence="10">The sequence shown here is derived from an EMBL/GenBank/DDBJ whole genome shotgun (WGS) entry which is preliminary data.</text>
</comment>
<dbReference type="PANTHER" id="PTHR23236:SF25">
    <property type="entry name" value="RNA-BINDING PROTEIN 34"/>
    <property type="match status" value="1"/>
</dbReference>
<reference evidence="10" key="1">
    <citation type="submission" date="2021-06" db="EMBL/GenBank/DDBJ databases">
        <authorList>
            <person name="Kallberg Y."/>
            <person name="Tangrot J."/>
            <person name="Rosling A."/>
        </authorList>
    </citation>
    <scope>NUCLEOTIDE SEQUENCE</scope>
    <source>
        <strain evidence="10">IA702</strain>
    </source>
</reference>
<comment type="function">
    <text evidence="1">Involved in pre-25S rRNA processing.</text>
</comment>
<feature type="compositionally biased region" description="Basic and acidic residues" evidence="8">
    <location>
        <begin position="152"/>
        <end position="189"/>
    </location>
</feature>
<feature type="compositionally biased region" description="Basic residues" evidence="8">
    <location>
        <begin position="392"/>
        <end position="401"/>
    </location>
</feature>
<accession>A0A9N9FXX7</accession>
<feature type="region of interest" description="Disordered" evidence="8">
    <location>
        <begin position="357"/>
        <end position="417"/>
    </location>
</feature>
<protein>
    <recommendedName>
        <fullName evidence="4">Nucleolar protein 12</fullName>
    </recommendedName>
</protein>
<dbReference type="Proteomes" id="UP000789572">
    <property type="component" value="Unassembled WGS sequence"/>
</dbReference>
<evidence type="ECO:0000256" key="1">
    <source>
        <dbReference type="ARBA" id="ARBA00002475"/>
    </source>
</evidence>
<dbReference type="GO" id="GO:0019843">
    <property type="term" value="F:rRNA binding"/>
    <property type="evidence" value="ECO:0007669"/>
    <property type="project" value="TreeGrafter"/>
</dbReference>
<dbReference type="InterPro" id="IPR034221">
    <property type="entry name" value="RBM34_RRM2"/>
</dbReference>
<dbReference type="Pfam" id="PF00076">
    <property type="entry name" value="RRM_1"/>
    <property type="match status" value="1"/>
</dbReference>
<dbReference type="InterPro" id="IPR035979">
    <property type="entry name" value="RBD_domain_sf"/>
</dbReference>
<organism evidence="10 11">
    <name type="scientific">Paraglomus occultum</name>
    <dbReference type="NCBI Taxonomy" id="144539"/>
    <lineage>
        <taxon>Eukaryota</taxon>
        <taxon>Fungi</taxon>
        <taxon>Fungi incertae sedis</taxon>
        <taxon>Mucoromycota</taxon>
        <taxon>Glomeromycotina</taxon>
        <taxon>Glomeromycetes</taxon>
        <taxon>Paraglomerales</taxon>
        <taxon>Paraglomeraceae</taxon>
        <taxon>Paraglomus</taxon>
    </lineage>
</organism>
<dbReference type="GO" id="GO:0005730">
    <property type="term" value="C:nucleolus"/>
    <property type="evidence" value="ECO:0007669"/>
    <property type="project" value="UniProtKB-SubCell"/>
</dbReference>
<sequence length="417" mass="47447">MPDYVPGSLVQTLLGSKSAAVDSELDALFKNSAGPAKLPSLEFKKTYVHTTGSTISVSKSSNDDKKHVKRGERKARSNETTKSRKQRKPTLEEEYEKKLLKTEKKTAEKVLKPQEMQAAHENVSLTKSTDSFTKKRKSSRLSKKDKAQKKTRLSEDVEKVESKKDSEPRKKSNDDNNERPQQSDEADYKGLKRKFSEFGTIESIRFRSIAFSEPLPRKVAFIRGKLHAERDILNAYIVYTCKEAVTKALSMNAQVFLGKHLCVDSVANPRKHDRKRSVFIGSLPFDAQEEQLWEHFNGCGEIESVRIVRDRKTNFGKGFAYVQFKDRASVNLALMLHDSELGNRKIRVTKCIDSSMRDDNADRKSKKVMEGTRAVKPKKAPRIRTRTQSWKATHKGSRQKKTGPGNKLGTKKHTRFI</sequence>
<feature type="compositionally biased region" description="Basic and acidic residues" evidence="8">
    <location>
        <begin position="357"/>
        <end position="370"/>
    </location>
</feature>
<dbReference type="AlphaFoldDB" id="A0A9N9FXX7"/>
<evidence type="ECO:0000256" key="5">
    <source>
        <dbReference type="ARBA" id="ARBA00022884"/>
    </source>
</evidence>
<evidence type="ECO:0000256" key="8">
    <source>
        <dbReference type="SAM" id="MobiDB-lite"/>
    </source>
</evidence>